<evidence type="ECO:0000313" key="2">
    <source>
        <dbReference type="EMBL" id="KAK9905410.1"/>
    </source>
</evidence>
<dbReference type="Proteomes" id="UP001457282">
    <property type="component" value="Unassembled WGS sequence"/>
</dbReference>
<accession>A0AAW1VLE6</accession>
<feature type="compositionally biased region" description="Basic and acidic residues" evidence="1">
    <location>
        <begin position="61"/>
        <end position="77"/>
    </location>
</feature>
<dbReference type="AlphaFoldDB" id="A0AAW1VLE6"/>
<name>A0AAW1VLE6_RUBAR</name>
<organism evidence="2 3">
    <name type="scientific">Rubus argutus</name>
    <name type="common">Southern blackberry</name>
    <dbReference type="NCBI Taxonomy" id="59490"/>
    <lineage>
        <taxon>Eukaryota</taxon>
        <taxon>Viridiplantae</taxon>
        <taxon>Streptophyta</taxon>
        <taxon>Embryophyta</taxon>
        <taxon>Tracheophyta</taxon>
        <taxon>Spermatophyta</taxon>
        <taxon>Magnoliopsida</taxon>
        <taxon>eudicotyledons</taxon>
        <taxon>Gunneridae</taxon>
        <taxon>Pentapetalae</taxon>
        <taxon>rosids</taxon>
        <taxon>fabids</taxon>
        <taxon>Rosales</taxon>
        <taxon>Rosaceae</taxon>
        <taxon>Rosoideae</taxon>
        <taxon>Rosoideae incertae sedis</taxon>
        <taxon>Rubus</taxon>
    </lineage>
</organism>
<evidence type="ECO:0000313" key="3">
    <source>
        <dbReference type="Proteomes" id="UP001457282"/>
    </source>
</evidence>
<keyword evidence="3" id="KW-1185">Reference proteome</keyword>
<protein>
    <recommendedName>
        <fullName evidence="4">MHC class I antigen</fullName>
    </recommendedName>
</protein>
<evidence type="ECO:0000256" key="1">
    <source>
        <dbReference type="SAM" id="MobiDB-lite"/>
    </source>
</evidence>
<reference evidence="2 3" key="1">
    <citation type="journal article" date="2023" name="G3 (Bethesda)">
        <title>A chromosome-length genome assembly and annotation of blackberry (Rubus argutus, cv. 'Hillquist').</title>
        <authorList>
            <person name="Bruna T."/>
            <person name="Aryal R."/>
            <person name="Dudchenko O."/>
            <person name="Sargent D.J."/>
            <person name="Mead D."/>
            <person name="Buti M."/>
            <person name="Cavallini A."/>
            <person name="Hytonen T."/>
            <person name="Andres J."/>
            <person name="Pham M."/>
            <person name="Weisz D."/>
            <person name="Mascagni F."/>
            <person name="Usai G."/>
            <person name="Natali L."/>
            <person name="Bassil N."/>
            <person name="Fernandez G.E."/>
            <person name="Lomsadze A."/>
            <person name="Armour M."/>
            <person name="Olukolu B."/>
            <person name="Poorten T."/>
            <person name="Britton C."/>
            <person name="Davik J."/>
            <person name="Ashrafi H."/>
            <person name="Aiden E.L."/>
            <person name="Borodovsky M."/>
            <person name="Worthington M."/>
        </authorList>
    </citation>
    <scope>NUCLEOTIDE SEQUENCE [LARGE SCALE GENOMIC DNA]</scope>
    <source>
        <strain evidence="2">PI 553951</strain>
    </source>
</reference>
<evidence type="ECO:0008006" key="4">
    <source>
        <dbReference type="Google" id="ProtNLM"/>
    </source>
</evidence>
<dbReference type="EMBL" id="JBEDUW010000139">
    <property type="protein sequence ID" value="KAK9905410.1"/>
    <property type="molecule type" value="Genomic_DNA"/>
</dbReference>
<sequence>MGDHERELRTGCGKEATAATAIEITPVGLTAKGAASGRRLGSWLVAGDSNWAGLIDRRQRTWEQQRRRIEGDGDRRSGRTSRAGQKEIEQGLDGGDASE</sequence>
<feature type="region of interest" description="Disordered" evidence="1">
    <location>
        <begin position="61"/>
        <end position="99"/>
    </location>
</feature>
<proteinExistence type="predicted"/>
<gene>
    <name evidence="2" type="ORF">M0R45_000191</name>
</gene>
<comment type="caution">
    <text evidence="2">The sequence shown here is derived from an EMBL/GenBank/DDBJ whole genome shotgun (WGS) entry which is preliminary data.</text>
</comment>